<feature type="compositionally biased region" description="Polar residues" evidence="1">
    <location>
        <begin position="237"/>
        <end position="254"/>
    </location>
</feature>
<feature type="region of interest" description="Disordered" evidence="1">
    <location>
        <begin position="168"/>
        <end position="293"/>
    </location>
</feature>
<accession>A0A4U0XKD8</accession>
<dbReference type="OrthoDB" id="3904679at2759"/>
<feature type="region of interest" description="Disordered" evidence="1">
    <location>
        <begin position="1"/>
        <end position="147"/>
    </location>
</feature>
<proteinExistence type="predicted"/>
<evidence type="ECO:0000256" key="1">
    <source>
        <dbReference type="SAM" id="MobiDB-lite"/>
    </source>
</evidence>
<reference evidence="2 3" key="1">
    <citation type="submission" date="2017-03" db="EMBL/GenBank/DDBJ databases">
        <title>Genomes of endolithic fungi from Antarctica.</title>
        <authorList>
            <person name="Coleine C."/>
            <person name="Masonjones S."/>
            <person name="Stajich J.E."/>
        </authorList>
    </citation>
    <scope>NUCLEOTIDE SEQUENCE [LARGE SCALE GENOMIC DNA]</scope>
    <source>
        <strain evidence="2 3">CCFEE 5184</strain>
    </source>
</reference>
<dbReference type="EMBL" id="NAJQ01000131">
    <property type="protein sequence ID" value="TKA77682.1"/>
    <property type="molecule type" value="Genomic_DNA"/>
</dbReference>
<keyword evidence="3" id="KW-1185">Reference proteome</keyword>
<organism evidence="2 3">
    <name type="scientific">Friedmanniomyces simplex</name>
    <dbReference type="NCBI Taxonomy" id="329884"/>
    <lineage>
        <taxon>Eukaryota</taxon>
        <taxon>Fungi</taxon>
        <taxon>Dikarya</taxon>
        <taxon>Ascomycota</taxon>
        <taxon>Pezizomycotina</taxon>
        <taxon>Dothideomycetes</taxon>
        <taxon>Dothideomycetidae</taxon>
        <taxon>Mycosphaerellales</taxon>
        <taxon>Teratosphaeriaceae</taxon>
        <taxon>Friedmanniomyces</taxon>
    </lineage>
</organism>
<feature type="compositionally biased region" description="Low complexity" evidence="1">
    <location>
        <begin position="327"/>
        <end position="343"/>
    </location>
</feature>
<feature type="compositionally biased region" description="Polar residues" evidence="1">
    <location>
        <begin position="97"/>
        <end position="109"/>
    </location>
</feature>
<evidence type="ECO:0000313" key="2">
    <source>
        <dbReference type="EMBL" id="TKA77682.1"/>
    </source>
</evidence>
<feature type="compositionally biased region" description="Polar residues" evidence="1">
    <location>
        <begin position="136"/>
        <end position="146"/>
    </location>
</feature>
<comment type="caution">
    <text evidence="2">The sequence shown here is derived from an EMBL/GenBank/DDBJ whole genome shotgun (WGS) entry which is preliminary data.</text>
</comment>
<feature type="region of interest" description="Disordered" evidence="1">
    <location>
        <begin position="305"/>
        <end position="390"/>
    </location>
</feature>
<name>A0A4U0XKD8_9PEZI</name>
<gene>
    <name evidence="2" type="ORF">B0A55_03994</name>
</gene>
<protein>
    <submittedName>
        <fullName evidence="2">Uncharacterized protein</fullName>
    </submittedName>
</protein>
<feature type="compositionally biased region" description="Basic residues" evidence="1">
    <location>
        <begin position="66"/>
        <end position="82"/>
    </location>
</feature>
<evidence type="ECO:0000313" key="3">
    <source>
        <dbReference type="Proteomes" id="UP000309340"/>
    </source>
</evidence>
<dbReference type="AlphaFoldDB" id="A0A4U0XKD8"/>
<dbReference type="Proteomes" id="UP000309340">
    <property type="component" value="Unassembled WGS sequence"/>
</dbReference>
<sequence>MVDGRHSTRRAVRDGQASLVSEADADRATSSQRSKRAQSQKNGKPSGAAAQPKRKRDQGDDASPAKKTKKIAKPKSSRKAPAKKGPVAQKPAKEQAPVSQEMQAQSDAPFQTGVEAKQQPAKPSAVVRDTVPAAGNTAQTGMTLGTLSPEAIARIDAGLKNKLAASRDLPVTKCPPPGRGEAGLGLSVSELPPPPGRIPGTPLDPLVCALSAPGEDAKKPLSGQSSTEEDAAKAQPESEQQVELSATTTESLSVDSKAASPSPPCDRPASPQHATFSPIDAPESDTIPPDYKDSAISAIYTAASPAQVASPHAPTTPADYIPSPKHSSASPPYTPTTPLAYSAIPPGNEHTSPLLADQGEPGTAASLRGHDDPGTDVGEDFSSLFGDATPPVNTQAKLEVKPVPLALPKAAPKPAQPNPVVDDPMRLGIQLPGLGLTRPYPAPLSTSNATTAAAKMVPGEDSDFAGYGSDYRIPYVEESDADSE</sequence>